<dbReference type="SUPFAM" id="SSF69318">
    <property type="entry name" value="Integrin alpha N-terminal domain"/>
    <property type="match status" value="1"/>
</dbReference>
<keyword evidence="1" id="KW-0732">Signal</keyword>
<comment type="caution">
    <text evidence="2">The sequence shown here is derived from an EMBL/GenBank/DDBJ whole genome shotgun (WGS) entry which is preliminary data.</text>
</comment>
<dbReference type="RefSeq" id="WP_424606120.1">
    <property type="nucleotide sequence ID" value="NZ_JBNAVA010000011.1"/>
</dbReference>
<dbReference type="AlphaFoldDB" id="A0A2J6WNH5"/>
<reference evidence="2 3" key="1">
    <citation type="submission" date="2018-01" db="EMBL/GenBank/DDBJ databases">
        <title>Metagenomic assembled genomes from two thermal pools in the Uzon Caldera, Kamchatka, Russia.</title>
        <authorList>
            <person name="Wilkins L."/>
            <person name="Ettinger C."/>
        </authorList>
    </citation>
    <scope>NUCLEOTIDE SEQUENCE [LARGE SCALE GENOMIC DNA]</scope>
    <source>
        <strain evidence="2">ZAV-05</strain>
    </source>
</reference>
<dbReference type="EMBL" id="PNIN01000032">
    <property type="protein sequence ID" value="PMP71920.1"/>
    <property type="molecule type" value="Genomic_DNA"/>
</dbReference>
<dbReference type="Pfam" id="PF13517">
    <property type="entry name" value="FG-GAP_3"/>
    <property type="match status" value="1"/>
</dbReference>
<gene>
    <name evidence="2" type="ORF">C0187_02935</name>
</gene>
<proteinExistence type="predicted"/>
<evidence type="ECO:0000313" key="3">
    <source>
        <dbReference type="Proteomes" id="UP000242881"/>
    </source>
</evidence>
<accession>A0A2J6WNH5</accession>
<protein>
    <recommendedName>
        <fullName evidence="4">FG-GAP repeat protein</fullName>
    </recommendedName>
</protein>
<dbReference type="InterPro" id="IPR013517">
    <property type="entry name" value="FG-GAP"/>
</dbReference>
<sequence length="551" mass="63155">MKMALRLSFLVFVMMTFFTLNSYARFEGLIKSLDEYFTFSSGIVVAVDKENVTIDIGETSGAFVGKIYKVYRDGAEIKHPITGAILGKKRSYVATIKIIDIFDKMSIGSVIDKKDEIHVSDSVVSERPVKVSYEFLNFEKRIEYILNDELSKTNLLITDKNSPTKIVFEQQKDGIIKVDILVNNKTIKNIFFADVNIGDERGKAYGATSDLVRSDLMSYDLKTIAIGYVKKDGKEYIITADKKTVYIFYFDGKGFNKVDEIKGDFSDIQSVETADLNGNGVDEIYISNVYENKEARSYVYEYSEDGKFKQIGKTIPFLIRSIMENGKKKIVVQRVSRGGEYLGGISYLNYAGGEFSRGEAIDNSENLGIYGFGYSDIDGDGKKELIWVDDEFRLRVYKGKQEIYRSVEIFNQTPLYFLMNQEVLLKEQKGYGPADNPIELKSYRKYLKNRIFINEKNELFLLKNTPSYKNLPMLEKFNDSSVGRYVWQAKMIRKSWESDLFEPVIVDYYVVEKYGKYYAYALRNTNPGDKGGLLKSIFNTAKSEIIYIEIK</sequence>
<organism evidence="2 3">
    <name type="scientific">Calditerrivibrio nitroreducens</name>
    <dbReference type="NCBI Taxonomy" id="477976"/>
    <lineage>
        <taxon>Bacteria</taxon>
        <taxon>Pseudomonadati</taxon>
        <taxon>Deferribacterota</taxon>
        <taxon>Deferribacteres</taxon>
        <taxon>Deferribacterales</taxon>
        <taxon>Calditerrivibrionaceae</taxon>
    </lineage>
</organism>
<dbReference type="Proteomes" id="UP000242881">
    <property type="component" value="Unassembled WGS sequence"/>
</dbReference>
<name>A0A2J6WNH5_9BACT</name>
<dbReference type="Gene3D" id="2.130.10.130">
    <property type="entry name" value="Integrin alpha, N-terminal"/>
    <property type="match status" value="1"/>
</dbReference>
<dbReference type="InterPro" id="IPR028994">
    <property type="entry name" value="Integrin_alpha_N"/>
</dbReference>
<evidence type="ECO:0000313" key="2">
    <source>
        <dbReference type="EMBL" id="PMP71920.1"/>
    </source>
</evidence>
<evidence type="ECO:0000256" key="1">
    <source>
        <dbReference type="ARBA" id="ARBA00022729"/>
    </source>
</evidence>
<evidence type="ECO:0008006" key="4">
    <source>
        <dbReference type="Google" id="ProtNLM"/>
    </source>
</evidence>